<keyword evidence="1" id="KW-0472">Membrane</keyword>
<dbReference type="Proteomes" id="UP000663852">
    <property type="component" value="Unassembled WGS sequence"/>
</dbReference>
<reference evidence="2" key="1">
    <citation type="submission" date="2021-02" db="EMBL/GenBank/DDBJ databases">
        <authorList>
            <person name="Nowell W R."/>
        </authorList>
    </citation>
    <scope>NUCLEOTIDE SEQUENCE</scope>
</reference>
<dbReference type="Proteomes" id="UP000663828">
    <property type="component" value="Unassembled WGS sequence"/>
</dbReference>
<name>A0A814J643_ADIRI</name>
<sequence length="181" mass="20597">MVLHDSTEARHAYQHYVRTSCLITNYTQFDYENTACGSMSGPGATCVTKDKTIEEFHISYLIGNGTLVNREIRFSYTVEPEYPRELGSRTECFYNPQNVIDLVSGKIISHAKWSIHAIKILFLVAAGMLAFAIALYTIPWIYKKRQEARNHSNHGAPVRMKIIKSTETKEDIDVKTYVADV</sequence>
<comment type="caution">
    <text evidence="2">The sequence shown here is derived from an EMBL/GenBank/DDBJ whole genome shotgun (WGS) entry which is preliminary data.</text>
</comment>
<keyword evidence="1" id="KW-1133">Transmembrane helix</keyword>
<evidence type="ECO:0000256" key="1">
    <source>
        <dbReference type="SAM" id="Phobius"/>
    </source>
</evidence>
<gene>
    <name evidence="2" type="ORF">EDS130_LOCUS16544</name>
    <name evidence="3" type="ORF">XAT740_LOCUS34969</name>
</gene>
<keyword evidence="4" id="KW-1185">Reference proteome</keyword>
<keyword evidence="1" id="KW-0812">Transmembrane</keyword>
<proteinExistence type="predicted"/>
<evidence type="ECO:0000313" key="3">
    <source>
        <dbReference type="EMBL" id="CAF1416563.1"/>
    </source>
</evidence>
<accession>A0A814J643</accession>
<evidence type="ECO:0000313" key="2">
    <source>
        <dbReference type="EMBL" id="CAF1033697.1"/>
    </source>
</evidence>
<evidence type="ECO:0000313" key="5">
    <source>
        <dbReference type="Proteomes" id="UP000663852"/>
    </source>
</evidence>
<dbReference type="EMBL" id="CAJNOJ010000072">
    <property type="protein sequence ID" value="CAF1033697.1"/>
    <property type="molecule type" value="Genomic_DNA"/>
</dbReference>
<evidence type="ECO:0000313" key="4">
    <source>
        <dbReference type="Proteomes" id="UP000663828"/>
    </source>
</evidence>
<protein>
    <submittedName>
        <fullName evidence="2">Uncharacterized protein</fullName>
    </submittedName>
</protein>
<feature type="transmembrane region" description="Helical" evidence="1">
    <location>
        <begin position="120"/>
        <end position="142"/>
    </location>
</feature>
<organism evidence="2 5">
    <name type="scientific">Adineta ricciae</name>
    <name type="common">Rotifer</name>
    <dbReference type="NCBI Taxonomy" id="249248"/>
    <lineage>
        <taxon>Eukaryota</taxon>
        <taxon>Metazoa</taxon>
        <taxon>Spiralia</taxon>
        <taxon>Gnathifera</taxon>
        <taxon>Rotifera</taxon>
        <taxon>Eurotatoria</taxon>
        <taxon>Bdelloidea</taxon>
        <taxon>Adinetida</taxon>
        <taxon>Adinetidae</taxon>
        <taxon>Adineta</taxon>
    </lineage>
</organism>
<dbReference type="EMBL" id="CAJNOR010003464">
    <property type="protein sequence ID" value="CAF1416563.1"/>
    <property type="molecule type" value="Genomic_DNA"/>
</dbReference>
<dbReference type="AlphaFoldDB" id="A0A814J643"/>